<proteinExistence type="predicted"/>
<dbReference type="RefSeq" id="WP_144871883.1">
    <property type="nucleotide sequence ID" value="NZ_LR213958.1"/>
</dbReference>
<gene>
    <name evidence="2" type="ORF">H1P_2100003</name>
</gene>
<accession>A0A563VQJ1</accession>
<reference evidence="2 3" key="1">
    <citation type="submission" date="2019-01" db="EMBL/GenBank/DDBJ databases">
        <authorList>
            <person name="Brito A."/>
        </authorList>
    </citation>
    <scope>NUCLEOTIDE SEQUENCE [LARGE SCALE GENOMIC DNA]</scope>
    <source>
        <strain evidence="2">1</strain>
    </source>
</reference>
<dbReference type="OrthoDB" id="422772at2"/>
<keyword evidence="1" id="KW-1133">Transmembrane helix</keyword>
<keyword evidence="1" id="KW-0812">Transmembrane</keyword>
<dbReference type="Pfam" id="PF10726">
    <property type="entry name" value="DUF2518"/>
    <property type="match status" value="1"/>
</dbReference>
<protein>
    <submittedName>
        <fullName evidence="2">Ycf51-like protein</fullName>
    </submittedName>
</protein>
<dbReference type="EMBL" id="CAACVJ010000125">
    <property type="protein sequence ID" value="VEP13670.1"/>
    <property type="molecule type" value="Genomic_DNA"/>
</dbReference>
<keyword evidence="1" id="KW-0472">Membrane</keyword>
<organism evidence="2 3">
    <name type="scientific">Hyella patelloides LEGE 07179</name>
    <dbReference type="NCBI Taxonomy" id="945734"/>
    <lineage>
        <taxon>Bacteria</taxon>
        <taxon>Bacillati</taxon>
        <taxon>Cyanobacteriota</taxon>
        <taxon>Cyanophyceae</taxon>
        <taxon>Pleurocapsales</taxon>
        <taxon>Hyellaceae</taxon>
        <taxon>Hyella</taxon>
    </lineage>
</organism>
<evidence type="ECO:0000313" key="2">
    <source>
        <dbReference type="EMBL" id="VEP13670.1"/>
    </source>
</evidence>
<name>A0A563VQJ1_9CYAN</name>
<sequence>MQLPTDTYTYGVWCGYTAIGFLVLTIIAFIAGWGFRFRLVGVTSFMMVLTAGIFSLYLGFFTHVDIPGAARYALAYDNGANKAVVVVSPEIEVDAIEPTLRQAAADLNSYGRTGTNGNDTFTISLRTVLHPQEGVSEPLFLGEVRRSLLVRDDSNIETEVFQQNLAKLKQ</sequence>
<keyword evidence="3" id="KW-1185">Reference proteome</keyword>
<feature type="transmembrane region" description="Helical" evidence="1">
    <location>
        <begin position="39"/>
        <end position="61"/>
    </location>
</feature>
<dbReference type="AlphaFoldDB" id="A0A563VQJ1"/>
<evidence type="ECO:0000313" key="3">
    <source>
        <dbReference type="Proteomes" id="UP000320055"/>
    </source>
</evidence>
<evidence type="ECO:0000256" key="1">
    <source>
        <dbReference type="SAM" id="Phobius"/>
    </source>
</evidence>
<dbReference type="InterPro" id="IPR019664">
    <property type="entry name" value="Uncharacterised_Ycf51"/>
</dbReference>
<dbReference type="Proteomes" id="UP000320055">
    <property type="component" value="Unassembled WGS sequence"/>
</dbReference>
<feature type="transmembrane region" description="Helical" evidence="1">
    <location>
        <begin position="12"/>
        <end position="33"/>
    </location>
</feature>